<reference evidence="4" key="1">
    <citation type="journal article" date="2019" name="Int. J. Syst. Evol. Microbiol.">
        <title>The Global Catalogue of Microorganisms (GCM) 10K type strain sequencing project: providing services to taxonomists for standard genome sequencing and annotation.</title>
        <authorList>
            <consortium name="The Broad Institute Genomics Platform"/>
            <consortium name="The Broad Institute Genome Sequencing Center for Infectious Disease"/>
            <person name="Wu L."/>
            <person name="Ma J."/>
        </authorList>
    </citation>
    <scope>NUCLEOTIDE SEQUENCE [LARGE SCALE GENOMIC DNA]</scope>
    <source>
        <strain evidence="4">CGMCC 4.7241</strain>
    </source>
</reference>
<keyword evidence="4" id="KW-1185">Reference proteome</keyword>
<dbReference type="Pfam" id="PF11222">
    <property type="entry name" value="DUF3017"/>
    <property type="match status" value="1"/>
</dbReference>
<protein>
    <submittedName>
        <fullName evidence="3">DUF3017 domain-containing protein</fullName>
    </submittedName>
</protein>
<evidence type="ECO:0000256" key="2">
    <source>
        <dbReference type="SAM" id="Phobius"/>
    </source>
</evidence>
<feature type="transmembrane region" description="Helical" evidence="2">
    <location>
        <begin position="118"/>
        <end position="136"/>
    </location>
</feature>
<keyword evidence="2" id="KW-0812">Transmembrane</keyword>
<evidence type="ECO:0000313" key="3">
    <source>
        <dbReference type="EMBL" id="MFC3759252.1"/>
    </source>
</evidence>
<accession>A0ABV7Y3A3</accession>
<keyword evidence="2" id="KW-0472">Membrane</keyword>
<proteinExistence type="predicted"/>
<comment type="caution">
    <text evidence="3">The sequence shown here is derived from an EMBL/GenBank/DDBJ whole genome shotgun (WGS) entry which is preliminary data.</text>
</comment>
<name>A0ABV7Y3A3_9ACTN</name>
<feature type="transmembrane region" description="Helical" evidence="2">
    <location>
        <begin position="148"/>
        <end position="170"/>
    </location>
</feature>
<evidence type="ECO:0000313" key="4">
    <source>
        <dbReference type="Proteomes" id="UP001595699"/>
    </source>
</evidence>
<dbReference type="InterPro" id="IPR021385">
    <property type="entry name" value="DUF3017"/>
</dbReference>
<dbReference type="EMBL" id="JBHRZH010000001">
    <property type="protein sequence ID" value="MFC3759252.1"/>
    <property type="molecule type" value="Genomic_DNA"/>
</dbReference>
<feature type="region of interest" description="Disordered" evidence="1">
    <location>
        <begin position="1"/>
        <end position="72"/>
    </location>
</feature>
<gene>
    <name evidence="3" type="ORF">ACFOUW_00240</name>
</gene>
<dbReference type="Proteomes" id="UP001595699">
    <property type="component" value="Unassembled WGS sequence"/>
</dbReference>
<dbReference type="RefSeq" id="WP_205122338.1">
    <property type="nucleotide sequence ID" value="NZ_JAFBCM010000001.1"/>
</dbReference>
<organism evidence="3 4">
    <name type="scientific">Tenggerimyces flavus</name>
    <dbReference type="NCBI Taxonomy" id="1708749"/>
    <lineage>
        <taxon>Bacteria</taxon>
        <taxon>Bacillati</taxon>
        <taxon>Actinomycetota</taxon>
        <taxon>Actinomycetes</taxon>
        <taxon>Propionibacteriales</taxon>
        <taxon>Nocardioidaceae</taxon>
        <taxon>Tenggerimyces</taxon>
    </lineage>
</organism>
<feature type="transmembrane region" description="Helical" evidence="2">
    <location>
        <begin position="94"/>
        <end position="112"/>
    </location>
</feature>
<evidence type="ECO:0000256" key="1">
    <source>
        <dbReference type="SAM" id="MobiDB-lite"/>
    </source>
</evidence>
<keyword evidence="2" id="KW-1133">Transmembrane helix</keyword>
<sequence>MSDQPVRGAAPARPSVPAEVRSNGGPVHAVPAAQQEQEQAQEQENEPQHRQPRRPTHAAPTPINEASIDPREARRAARARAWRYGKYSWLRRQWPLLLVLAVVAVGLVVVVVDDFRTGAILFAAAVILAAAFRLFFPSRIVGLLVLRSRAIDVVTLTVLGVAALVLALIVPDIR</sequence>